<dbReference type="AlphaFoldDB" id="A0A345HB92"/>
<dbReference type="PRINTS" id="PR00723">
    <property type="entry name" value="SUBTILISIN"/>
</dbReference>
<sequence>MAQYSHLFLPDIKESIPYTSNATRGPQANIPDREVVSHSQRLISIFEGIWGDTQHNRAEREAISVRSKDGTYLEFKSRAGYDLITKSLEDVRQGVRLLNVRQTGENENEETLCTVYVPSGKENFFLQKITDYADANKLTVGGNPKNKKLINSIDDIKIAFVESLWTDPIELLPNETPLWCEIWLRHNNEDSQAIIENFLSLLSASEIEYKTNVINFPERSVLIAKANRSQLSEIVSQTDYLAEIRIAQEAAGFWTGQTNNEQQEWVDDLLQRLQIDENVNVRVCILDSGVNNGHPLLAPLLEDVHCLTVRPTWLTNDHESGGGHGTLMSGIAAYNNIEEILESSEVVSQYHKLCSVKIIPPPSQEGSPIELWGDITSQAISRTEINLPDERIVYCMAVTSSLEIDRGRPSSWSGAIDKISYGETVKRLFIISGGNIRNPLDWSSYPHSNLTSSIQNPAQSWNSLVVGAYTDKVEIKDDSYSSYTPVASKGCLSPFSSTSFSWEKKWPIKPDVVFEGGNLLKNETDEYIDRYDDFGLLSTAKNPVVRQFDTINATSAATAKASWMAAKIMSTYKEAWPETVRALIIHSADWNQEMFAQFDKNSNSKSDIKNILRIFGYGIPNIDKALFSYNNALTFISQNTIKPFKKVGSSHKTNEMHFFELPWPKDELLANPDIEVTLKVTLSYFIEPGVGEVGWKDKYRYRSHGLCFDVNSETEDVLAFKSRINKAIRDEDEGIEFDSDSSRWKIGMQGRKSGSVHSDSWTGTAAQLAACNLLSVYPIIGWWRQRTHLNMTETSTRYSLIVTLETPVTNIELYTPVEVAIQSIIPIEIPIGN</sequence>
<keyword evidence="2" id="KW-0378">Hydrolase</keyword>
<accession>A0A345HB92</accession>
<reference evidence="5 6" key="1">
    <citation type="submission" date="2018-07" db="EMBL/GenBank/DDBJ databases">
        <title>Complete genome sequence of Flavobacterium arcticum type strain SM1502T.</title>
        <authorList>
            <person name="Li Y."/>
            <person name="Li D.-D."/>
        </authorList>
    </citation>
    <scope>NUCLEOTIDE SEQUENCE [LARGE SCALE GENOMIC DNA]</scope>
    <source>
        <strain evidence="5 6">SM1502</strain>
    </source>
</reference>
<evidence type="ECO:0000313" key="6">
    <source>
        <dbReference type="Proteomes" id="UP000253951"/>
    </source>
</evidence>
<keyword evidence="6" id="KW-1185">Reference proteome</keyword>
<dbReference type="KEGG" id="fat:DVK85_06205"/>
<dbReference type="GO" id="GO:0004252">
    <property type="term" value="F:serine-type endopeptidase activity"/>
    <property type="evidence" value="ECO:0007669"/>
    <property type="project" value="InterPro"/>
</dbReference>
<protein>
    <recommendedName>
        <fullName evidence="4">Peptidase S8/S53 domain-containing protein</fullName>
    </recommendedName>
</protein>
<dbReference type="Pfam" id="PF00082">
    <property type="entry name" value="Peptidase_S8"/>
    <property type="match status" value="1"/>
</dbReference>
<evidence type="ECO:0000256" key="1">
    <source>
        <dbReference type="ARBA" id="ARBA00022670"/>
    </source>
</evidence>
<dbReference type="EMBL" id="CP031188">
    <property type="protein sequence ID" value="AXG73852.1"/>
    <property type="molecule type" value="Genomic_DNA"/>
</dbReference>
<name>A0A345HB92_9FLAO</name>
<gene>
    <name evidence="5" type="ORF">DVK85_06205</name>
</gene>
<proteinExistence type="predicted"/>
<dbReference type="OrthoDB" id="1100338at2"/>
<dbReference type="GO" id="GO:0006508">
    <property type="term" value="P:proteolysis"/>
    <property type="evidence" value="ECO:0007669"/>
    <property type="project" value="UniProtKB-KW"/>
</dbReference>
<evidence type="ECO:0000259" key="4">
    <source>
        <dbReference type="Pfam" id="PF00082"/>
    </source>
</evidence>
<keyword evidence="1" id="KW-0645">Protease</keyword>
<evidence type="ECO:0000256" key="2">
    <source>
        <dbReference type="ARBA" id="ARBA00022801"/>
    </source>
</evidence>
<organism evidence="5 6">
    <name type="scientific">Flavobacterium arcticum</name>
    <dbReference type="NCBI Taxonomy" id="1784713"/>
    <lineage>
        <taxon>Bacteria</taxon>
        <taxon>Pseudomonadati</taxon>
        <taxon>Bacteroidota</taxon>
        <taxon>Flavobacteriia</taxon>
        <taxon>Flavobacteriales</taxon>
        <taxon>Flavobacteriaceae</taxon>
        <taxon>Flavobacterium</taxon>
    </lineage>
</organism>
<dbReference type="InterPro" id="IPR015500">
    <property type="entry name" value="Peptidase_S8_subtilisin-rel"/>
</dbReference>
<dbReference type="Proteomes" id="UP000253951">
    <property type="component" value="Chromosome"/>
</dbReference>
<evidence type="ECO:0000313" key="5">
    <source>
        <dbReference type="EMBL" id="AXG73852.1"/>
    </source>
</evidence>
<dbReference type="RefSeq" id="WP_114677611.1">
    <property type="nucleotide sequence ID" value="NZ_CP031188.1"/>
</dbReference>
<evidence type="ECO:0000256" key="3">
    <source>
        <dbReference type="ARBA" id="ARBA00022825"/>
    </source>
</evidence>
<dbReference type="SUPFAM" id="SSF52743">
    <property type="entry name" value="Subtilisin-like"/>
    <property type="match status" value="1"/>
</dbReference>
<dbReference type="InterPro" id="IPR000209">
    <property type="entry name" value="Peptidase_S8/S53_dom"/>
</dbReference>
<dbReference type="Gene3D" id="3.40.50.200">
    <property type="entry name" value="Peptidase S8/S53 domain"/>
    <property type="match status" value="1"/>
</dbReference>
<dbReference type="InterPro" id="IPR034074">
    <property type="entry name" value="Y4bN_pept_dom"/>
</dbReference>
<dbReference type="InterPro" id="IPR036852">
    <property type="entry name" value="Peptidase_S8/S53_dom_sf"/>
</dbReference>
<dbReference type="CDD" id="cd04847">
    <property type="entry name" value="Peptidases_S8_Subtilisin_like_2"/>
    <property type="match status" value="1"/>
</dbReference>
<keyword evidence="3" id="KW-0720">Serine protease</keyword>
<feature type="domain" description="Peptidase S8/S53" evidence="4">
    <location>
        <begin position="280"/>
        <end position="618"/>
    </location>
</feature>